<evidence type="ECO:0000256" key="1">
    <source>
        <dbReference type="SAM" id="MobiDB-lite"/>
    </source>
</evidence>
<feature type="non-terminal residue" evidence="2">
    <location>
        <position position="1"/>
    </location>
</feature>
<accession>A0A9K3DCX8</accession>
<proteinExistence type="predicted"/>
<evidence type="ECO:0000313" key="2">
    <source>
        <dbReference type="EMBL" id="GIQ92466.1"/>
    </source>
</evidence>
<feature type="non-terminal residue" evidence="2">
    <location>
        <position position="77"/>
    </location>
</feature>
<dbReference type="Proteomes" id="UP000265618">
    <property type="component" value="Unassembled WGS sequence"/>
</dbReference>
<dbReference type="AlphaFoldDB" id="A0A9K3DCX8"/>
<comment type="caution">
    <text evidence="2">The sequence shown here is derived from an EMBL/GenBank/DDBJ whole genome shotgun (WGS) entry which is preliminary data.</text>
</comment>
<feature type="region of interest" description="Disordered" evidence="1">
    <location>
        <begin position="55"/>
        <end position="77"/>
    </location>
</feature>
<dbReference type="EMBL" id="BDIP01009786">
    <property type="protein sequence ID" value="GIQ92466.1"/>
    <property type="molecule type" value="Genomic_DNA"/>
</dbReference>
<organism evidence="2 3">
    <name type="scientific">Kipferlia bialata</name>
    <dbReference type="NCBI Taxonomy" id="797122"/>
    <lineage>
        <taxon>Eukaryota</taxon>
        <taxon>Metamonada</taxon>
        <taxon>Carpediemonas-like organisms</taxon>
        <taxon>Kipferlia</taxon>
    </lineage>
</organism>
<feature type="compositionally biased region" description="Acidic residues" evidence="1">
    <location>
        <begin position="60"/>
        <end position="77"/>
    </location>
</feature>
<reference evidence="2 3" key="1">
    <citation type="journal article" date="2018" name="PLoS ONE">
        <title>The draft genome of Kipferlia bialata reveals reductive genome evolution in fornicate parasites.</title>
        <authorList>
            <person name="Tanifuji G."/>
            <person name="Takabayashi S."/>
            <person name="Kume K."/>
            <person name="Takagi M."/>
            <person name="Nakayama T."/>
            <person name="Kamikawa R."/>
            <person name="Inagaki Y."/>
            <person name="Hashimoto T."/>
        </authorList>
    </citation>
    <scope>NUCLEOTIDE SEQUENCE [LARGE SCALE GENOMIC DNA]</scope>
    <source>
        <strain evidence="2">NY0173</strain>
    </source>
</reference>
<gene>
    <name evidence="2" type="ORF">KIPB_016254</name>
</gene>
<evidence type="ECO:0000313" key="3">
    <source>
        <dbReference type="Proteomes" id="UP000265618"/>
    </source>
</evidence>
<name>A0A9K3DCX8_9EUKA</name>
<protein>
    <submittedName>
        <fullName evidence="2">Uncharacterized protein</fullName>
    </submittedName>
</protein>
<sequence length="77" mass="8413">RQTTAIYVDNERVTPRATRSNRERSRRGTAGILADQGMAWSGSSGRLGITIPSVYRATEDTETDGDTEDTEASDSTF</sequence>
<keyword evidence="3" id="KW-1185">Reference proteome</keyword>